<keyword evidence="2 4" id="KW-0285">Flavoprotein</keyword>
<protein>
    <recommendedName>
        <fullName evidence="10">Acyl-CoA dehydrogenase</fullName>
    </recommendedName>
</protein>
<dbReference type="Gene3D" id="1.20.140.10">
    <property type="entry name" value="Butyryl-CoA Dehydrogenase, subunit A, domain 3"/>
    <property type="match status" value="1"/>
</dbReference>
<dbReference type="InterPro" id="IPR006091">
    <property type="entry name" value="Acyl-CoA_Oxase/DH_mid-dom"/>
</dbReference>
<dbReference type="InterPro" id="IPR052904">
    <property type="entry name" value="Acyl-CoA_dehydrogenase-like"/>
</dbReference>
<feature type="domain" description="Acyl-CoA oxidase/dehydrogenase middle" evidence="6">
    <location>
        <begin position="193"/>
        <end position="296"/>
    </location>
</feature>
<dbReference type="Pfam" id="PF00441">
    <property type="entry name" value="Acyl-CoA_dh_1"/>
    <property type="match status" value="1"/>
</dbReference>
<dbReference type="InterPro" id="IPR041504">
    <property type="entry name" value="AidB_N"/>
</dbReference>
<evidence type="ECO:0000259" key="7">
    <source>
        <dbReference type="Pfam" id="PF18158"/>
    </source>
</evidence>
<proteinExistence type="inferred from homology"/>
<evidence type="ECO:0000256" key="4">
    <source>
        <dbReference type="RuleBase" id="RU362125"/>
    </source>
</evidence>
<name>A0A8J8NVS2_HALGN</name>
<comment type="caution">
    <text evidence="8">The sequence shown here is derived from an EMBL/GenBank/DDBJ whole genome shotgun (WGS) entry which is preliminary data.</text>
</comment>
<evidence type="ECO:0000313" key="8">
    <source>
        <dbReference type="EMBL" id="TNV81084.1"/>
    </source>
</evidence>
<organism evidence="8 9">
    <name type="scientific">Halteria grandinella</name>
    <dbReference type="NCBI Taxonomy" id="5974"/>
    <lineage>
        <taxon>Eukaryota</taxon>
        <taxon>Sar</taxon>
        <taxon>Alveolata</taxon>
        <taxon>Ciliophora</taxon>
        <taxon>Intramacronucleata</taxon>
        <taxon>Spirotrichea</taxon>
        <taxon>Stichotrichia</taxon>
        <taxon>Sporadotrichida</taxon>
        <taxon>Halteriidae</taxon>
        <taxon>Halteria</taxon>
    </lineage>
</organism>
<sequence length="616" mass="69695">MLHDSAIQAKLTSIVSHSQSGPHLGNQFTEDLALQSYLPHFLDAKTPVEQRIEMENDLIRFGMKVAGSDYLKMSANAEDSKPYLEQFDAWGARIDTLHTGEGWKYLKREAAVEGLTHIAYHSNNINGRIWQTVKLMLFTPSSGMVSCPLAMTDGAAYTLRELKQEGKYWNKELEEAYARLTSKDPKKHWTSGQWMTEKRGGSDLSRGTDTFAVEKDGAVKLYGYKWFSSATDSDMSLALARFPQTVDEMEKGSGKLGMVFLRIKNKEGTGLNNIQVVRLKDKLGTRQLPTAELILNGTNAQRISDVGQGVKQISHMLTLTRLHNSLSALGYMRRVLALAYDYKERREAFGKILSGYHLHLSVLSKMEKTYRGNLLFLLEGAAMLQAVENGDKTQKQGLRLMTSVLKLFTAKECVKVVSEGLESFGGLGYMENSRIPVIFRDSQVLPIWEGTTNILALDFANDLFKNFPANIKVLEHLLRLGPEEHLNLYKRLDTPVTVQKVDLLTSHIQTYLSQLTNLAKSQSTDLIQWQARDLACNFALLVIPAIYMRRAMRMHALDPVEVQVFHFWVDRLVSEYVEVKSEKGEQEVALKLDKGLLRGAYYGKDHDEYWNARPKL</sequence>
<dbReference type="PANTHER" id="PTHR42707:SF2">
    <property type="entry name" value="ACD11 DEHYDROGENASE"/>
    <property type="match status" value="1"/>
</dbReference>
<dbReference type="Pfam" id="PF18158">
    <property type="entry name" value="AidB_N"/>
    <property type="match status" value="1"/>
</dbReference>
<reference evidence="8" key="1">
    <citation type="submission" date="2019-06" db="EMBL/GenBank/DDBJ databases">
        <authorList>
            <person name="Zheng W."/>
        </authorList>
    </citation>
    <scope>NUCLEOTIDE SEQUENCE</scope>
    <source>
        <strain evidence="8">QDHG01</strain>
    </source>
</reference>
<dbReference type="PANTHER" id="PTHR42707">
    <property type="entry name" value="ACYL-COA DEHYDROGENASE"/>
    <property type="match status" value="1"/>
</dbReference>
<dbReference type="Gene3D" id="6.10.250.600">
    <property type="match status" value="1"/>
</dbReference>
<evidence type="ECO:0008006" key="10">
    <source>
        <dbReference type="Google" id="ProtNLM"/>
    </source>
</evidence>
<dbReference type="Proteomes" id="UP000785679">
    <property type="component" value="Unassembled WGS sequence"/>
</dbReference>
<dbReference type="InterPro" id="IPR036250">
    <property type="entry name" value="AcylCo_DH-like_C"/>
</dbReference>
<accession>A0A8J8NVS2</accession>
<dbReference type="EMBL" id="RRYP01006599">
    <property type="protein sequence ID" value="TNV81084.1"/>
    <property type="molecule type" value="Genomic_DNA"/>
</dbReference>
<dbReference type="SUPFAM" id="SSF56645">
    <property type="entry name" value="Acyl-CoA dehydrogenase NM domain-like"/>
    <property type="match status" value="1"/>
</dbReference>
<dbReference type="Gene3D" id="2.40.110.20">
    <property type="match status" value="1"/>
</dbReference>
<comment type="cofactor">
    <cofactor evidence="4">
        <name>FAD</name>
        <dbReference type="ChEBI" id="CHEBI:57692"/>
    </cofactor>
</comment>
<dbReference type="Pfam" id="PF02770">
    <property type="entry name" value="Acyl-CoA_dh_M"/>
    <property type="match status" value="1"/>
</dbReference>
<dbReference type="GO" id="GO:0003995">
    <property type="term" value="F:acyl-CoA dehydrogenase activity"/>
    <property type="evidence" value="ECO:0007669"/>
    <property type="project" value="TreeGrafter"/>
</dbReference>
<feature type="domain" description="Adaptive response protein AidB N-terminal" evidence="7">
    <location>
        <begin position="26"/>
        <end position="174"/>
    </location>
</feature>
<evidence type="ECO:0000259" key="6">
    <source>
        <dbReference type="Pfam" id="PF02770"/>
    </source>
</evidence>
<dbReference type="OrthoDB" id="448314at2759"/>
<feature type="domain" description="Acyl-CoA dehydrogenase/oxidase C-terminal" evidence="5">
    <location>
        <begin position="307"/>
        <end position="460"/>
    </location>
</feature>
<evidence type="ECO:0000256" key="1">
    <source>
        <dbReference type="ARBA" id="ARBA00009347"/>
    </source>
</evidence>
<dbReference type="InterPro" id="IPR009100">
    <property type="entry name" value="AcylCoA_DH/oxidase_NM_dom_sf"/>
</dbReference>
<gene>
    <name evidence="8" type="ORF">FGO68_gene7199</name>
</gene>
<keyword evidence="4" id="KW-0560">Oxidoreductase</keyword>
<dbReference type="SUPFAM" id="SSF47203">
    <property type="entry name" value="Acyl-CoA dehydrogenase C-terminal domain-like"/>
    <property type="match status" value="1"/>
</dbReference>
<dbReference type="InterPro" id="IPR009075">
    <property type="entry name" value="AcylCo_DH/oxidase_C"/>
</dbReference>
<comment type="similarity">
    <text evidence="1 4">Belongs to the acyl-CoA dehydrogenase family.</text>
</comment>
<evidence type="ECO:0000313" key="9">
    <source>
        <dbReference type="Proteomes" id="UP000785679"/>
    </source>
</evidence>
<keyword evidence="3 4" id="KW-0274">FAD</keyword>
<evidence type="ECO:0000256" key="2">
    <source>
        <dbReference type="ARBA" id="ARBA00022630"/>
    </source>
</evidence>
<keyword evidence="9" id="KW-1185">Reference proteome</keyword>
<evidence type="ECO:0000259" key="5">
    <source>
        <dbReference type="Pfam" id="PF00441"/>
    </source>
</evidence>
<evidence type="ECO:0000256" key="3">
    <source>
        <dbReference type="ARBA" id="ARBA00022827"/>
    </source>
</evidence>
<dbReference type="AlphaFoldDB" id="A0A8J8NVS2"/>